<evidence type="ECO:0000313" key="2">
    <source>
        <dbReference type="Ensembl" id="ENSMUSP00000116089.2"/>
    </source>
</evidence>
<dbReference type="Ensembl" id="ENSMUST00000135621.2">
    <property type="protein sequence ID" value="ENSMUSP00000116089.2"/>
    <property type="gene ID" value="ENSMUSG00000026784.15"/>
</dbReference>
<keyword evidence="4" id="KW-1185">Reference proteome</keyword>
<organism evidence="2 4">
    <name type="scientific">Mus musculus</name>
    <name type="common">Mouse</name>
    <dbReference type="NCBI Taxonomy" id="10090"/>
    <lineage>
        <taxon>Eukaryota</taxon>
        <taxon>Metazoa</taxon>
        <taxon>Chordata</taxon>
        <taxon>Craniata</taxon>
        <taxon>Vertebrata</taxon>
        <taxon>Euteleostomi</taxon>
        <taxon>Mammalia</taxon>
        <taxon>Eutheria</taxon>
        <taxon>Euarchontoglires</taxon>
        <taxon>Glires</taxon>
        <taxon>Rodentia</taxon>
        <taxon>Myomorpha</taxon>
        <taxon>Muroidea</taxon>
        <taxon>Muridae</taxon>
        <taxon>Murinae</taxon>
        <taxon>Mus</taxon>
        <taxon>Mus</taxon>
    </lineage>
</organism>
<dbReference type="MGI" id="MGI:1889278">
    <property type="gene designation" value="Pdss1"/>
</dbReference>
<reference evidence="2 4" key="2">
    <citation type="journal article" date="2011" name="PLoS Biol.">
        <title>Modernizing reference genome assemblies.</title>
        <authorList>
            <person name="Church D.M."/>
            <person name="Schneider V.A."/>
            <person name="Graves T."/>
            <person name="Auger K."/>
            <person name="Cunningham F."/>
            <person name="Bouk N."/>
            <person name="Chen H.C."/>
            <person name="Agarwala R."/>
            <person name="McLaren W.M."/>
            <person name="Ritchie G.R."/>
            <person name="Albracht D."/>
            <person name="Kremitzki M."/>
            <person name="Rock S."/>
            <person name="Kotkiewicz H."/>
            <person name="Kremitzki C."/>
            <person name="Wollam A."/>
            <person name="Trani L."/>
            <person name="Fulton L."/>
            <person name="Fulton R."/>
            <person name="Matthews L."/>
            <person name="Whitehead S."/>
            <person name="Chow W."/>
            <person name="Torrance J."/>
            <person name="Dunn M."/>
            <person name="Harden G."/>
            <person name="Threadgold G."/>
            <person name="Wood J."/>
            <person name="Collins J."/>
            <person name="Heath P."/>
            <person name="Griffiths G."/>
            <person name="Pelan S."/>
            <person name="Grafham D."/>
            <person name="Eichler E.E."/>
            <person name="Weinstock G."/>
            <person name="Mardis E.R."/>
            <person name="Wilson R.K."/>
            <person name="Howe K."/>
            <person name="Flicek P."/>
            <person name="Hubbard T."/>
        </authorList>
    </citation>
    <scope>NUCLEOTIDE SEQUENCE [LARGE SCALE GENOMIC DNA]</scope>
    <source>
        <strain evidence="2 4">C57BL/6J</strain>
    </source>
</reference>
<reference evidence="2" key="3">
    <citation type="submission" date="2025-08" db="UniProtKB">
        <authorList>
            <consortium name="Ensembl"/>
        </authorList>
    </citation>
    <scope>IDENTIFICATION</scope>
    <source>
        <strain evidence="2">C57BL/6J</strain>
    </source>
</reference>
<evidence type="ECO:0000256" key="1">
    <source>
        <dbReference type="SAM" id="MobiDB-lite"/>
    </source>
</evidence>
<dbReference type="Proteomes" id="UP000000589">
    <property type="component" value="Chromosome 2"/>
</dbReference>
<gene>
    <name evidence="2 3" type="primary">Pdss1</name>
</gene>
<name>D6RHT8_MOUSE</name>
<dbReference type="VEuPathDB" id="HostDB:ENSMUSG00000026784"/>
<dbReference type="Antibodypedia" id="25917">
    <property type="antibodies" value="56 antibodies from 18 providers"/>
</dbReference>
<accession>D6RHT8</accession>
<evidence type="ECO:0000313" key="3">
    <source>
        <dbReference type="MGI" id="MGI:1889278"/>
    </source>
</evidence>
<protein>
    <submittedName>
        <fullName evidence="2">Prenyl (solanesyl) diphosphate synthase, subunit 1</fullName>
    </submittedName>
</protein>
<dbReference type="Bgee" id="ENSMUSG00000026784">
    <property type="expression patterns" value="Expressed in paneth cell and 235 other cell types or tissues"/>
</dbReference>
<sequence>MAMRWSCWRRGCSWRPTAVGSPRRERPGCVEPLGTRAASDTRAQLL</sequence>
<dbReference type="ExpressionAtlas" id="D6RHT8">
    <property type="expression patterns" value="baseline and differential"/>
</dbReference>
<proteinExistence type="predicted"/>
<dbReference type="GeneTree" id="ENSGT00940000153498"/>
<dbReference type="AGR" id="MGI:1889278"/>
<reference evidence="2 4" key="1">
    <citation type="journal article" date="2009" name="PLoS Biol.">
        <title>Lineage-specific biology revealed by a finished genome assembly of the mouse.</title>
        <authorList>
            <consortium name="Mouse Genome Sequencing Consortium"/>
            <person name="Church D.M."/>
            <person name="Goodstadt L."/>
            <person name="Hillier L.W."/>
            <person name="Zody M.C."/>
            <person name="Goldstein S."/>
            <person name="She X."/>
            <person name="Bult C.J."/>
            <person name="Agarwala R."/>
            <person name="Cherry J.L."/>
            <person name="DiCuccio M."/>
            <person name="Hlavina W."/>
            <person name="Kapustin Y."/>
            <person name="Meric P."/>
            <person name="Maglott D."/>
            <person name="Birtle Z."/>
            <person name="Marques A.C."/>
            <person name="Graves T."/>
            <person name="Zhou S."/>
            <person name="Teague B."/>
            <person name="Potamousis K."/>
            <person name="Churas C."/>
            <person name="Place M."/>
            <person name="Herschleb J."/>
            <person name="Runnheim R."/>
            <person name="Forrest D."/>
            <person name="Amos-Landgraf J."/>
            <person name="Schwartz D.C."/>
            <person name="Cheng Z."/>
            <person name="Lindblad-Toh K."/>
            <person name="Eichler E.E."/>
            <person name="Ponting C.P."/>
        </authorList>
    </citation>
    <scope>NUCLEOTIDE SEQUENCE [LARGE SCALE GENOMIC DNA]</scope>
    <source>
        <strain evidence="2 4">C57BL/6J</strain>
    </source>
</reference>
<evidence type="ECO:0000313" key="4">
    <source>
        <dbReference type="Proteomes" id="UP000000589"/>
    </source>
</evidence>
<dbReference type="HOGENOM" id="CLU_3191137_0_0_1"/>
<dbReference type="AlphaFoldDB" id="D6RHT8"/>
<reference evidence="2" key="4">
    <citation type="submission" date="2025-09" db="UniProtKB">
        <authorList>
            <consortium name="Ensembl"/>
        </authorList>
    </citation>
    <scope>IDENTIFICATION</scope>
    <source>
        <strain evidence="2">C57BL/6J</strain>
    </source>
</reference>
<feature type="region of interest" description="Disordered" evidence="1">
    <location>
        <begin position="18"/>
        <end position="46"/>
    </location>
</feature>